<evidence type="ECO:0000313" key="3">
    <source>
        <dbReference type="Proteomes" id="UP000756132"/>
    </source>
</evidence>
<reference evidence="2" key="1">
    <citation type="submission" date="2021-12" db="EMBL/GenBank/DDBJ databases">
        <authorList>
            <person name="Zaccaron A."/>
            <person name="Stergiopoulos I."/>
        </authorList>
    </citation>
    <scope>NUCLEOTIDE SEQUENCE</scope>
    <source>
        <strain evidence="2">Race5_Kim</strain>
    </source>
</reference>
<dbReference type="PANTHER" id="PTHR28066:SF1">
    <property type="entry name" value="SMALL RIBOSOMAL SUBUNIT PROTEIN MS37"/>
    <property type="match status" value="1"/>
</dbReference>
<proteinExistence type="predicted"/>
<evidence type="ECO:0000313" key="2">
    <source>
        <dbReference type="EMBL" id="UJO18069.1"/>
    </source>
</evidence>
<name>A0A9Q8LJ37_PASFU</name>
<dbReference type="GeneID" id="71986101"/>
<sequence>MAPGKSNASSSFRTLQTAQSNLPPLPKLRIRKPDRADANPCIGVMGSMLGCWASSGYSAAGCQVLEMQLRKCMDERKATQAKKSTINHHLSRFYPQIIGPHKRK</sequence>
<dbReference type="GO" id="GO:0032543">
    <property type="term" value="P:mitochondrial translation"/>
    <property type="evidence" value="ECO:0007669"/>
    <property type="project" value="InterPro"/>
</dbReference>
<dbReference type="Proteomes" id="UP000756132">
    <property type="component" value="Chromosome 5"/>
</dbReference>
<dbReference type="OrthoDB" id="2210at2759"/>
<reference evidence="2" key="2">
    <citation type="journal article" date="2022" name="Microb. Genom.">
        <title>A chromosome-scale genome assembly of the tomato pathogen Cladosporium fulvum reveals a compartmentalized genome architecture and the presence of a dispensable chromosome.</title>
        <authorList>
            <person name="Zaccaron A.Z."/>
            <person name="Chen L.H."/>
            <person name="Samaras A."/>
            <person name="Stergiopoulos I."/>
        </authorList>
    </citation>
    <scope>NUCLEOTIDE SEQUENCE</scope>
    <source>
        <strain evidence="2">Race5_Kim</strain>
    </source>
</reference>
<keyword evidence="3" id="KW-1185">Reference proteome</keyword>
<protein>
    <submittedName>
        <fullName evidence="2">37S ribosomal protein MRP10, mitochondrial</fullName>
    </submittedName>
</protein>
<dbReference type="PANTHER" id="PTHR28066">
    <property type="entry name" value="37S RIBOSOMAL PROTEIN MRP10, MITOCHONDRIAL"/>
    <property type="match status" value="1"/>
</dbReference>
<keyword evidence="2" id="KW-0687">Ribonucleoprotein</keyword>
<accession>A0A9Q8LJ37</accession>
<dbReference type="RefSeq" id="XP_047762435.1">
    <property type="nucleotide sequence ID" value="XM_047905371.1"/>
</dbReference>
<dbReference type="EMBL" id="CP090167">
    <property type="protein sequence ID" value="UJO18069.1"/>
    <property type="molecule type" value="Genomic_DNA"/>
</dbReference>
<dbReference type="GO" id="GO:0003735">
    <property type="term" value="F:structural constituent of ribosome"/>
    <property type="evidence" value="ECO:0007669"/>
    <property type="project" value="InterPro"/>
</dbReference>
<dbReference type="GO" id="GO:0005763">
    <property type="term" value="C:mitochondrial small ribosomal subunit"/>
    <property type="evidence" value="ECO:0007669"/>
    <property type="project" value="TreeGrafter"/>
</dbReference>
<dbReference type="InterPro" id="IPR017264">
    <property type="entry name" value="Ribosomal_mS37_fun"/>
</dbReference>
<dbReference type="AlphaFoldDB" id="A0A9Q8LJ37"/>
<evidence type="ECO:0000256" key="1">
    <source>
        <dbReference type="SAM" id="MobiDB-lite"/>
    </source>
</evidence>
<gene>
    <name evidence="2" type="ORF">CLAFUR5_06223</name>
</gene>
<dbReference type="KEGG" id="ffu:CLAFUR5_06223"/>
<keyword evidence="2" id="KW-0689">Ribosomal protein</keyword>
<feature type="region of interest" description="Disordered" evidence="1">
    <location>
        <begin position="1"/>
        <end position="33"/>
    </location>
</feature>
<feature type="compositionally biased region" description="Polar residues" evidence="1">
    <location>
        <begin position="1"/>
        <end position="21"/>
    </location>
</feature>
<organism evidence="2 3">
    <name type="scientific">Passalora fulva</name>
    <name type="common">Tomato leaf mold</name>
    <name type="synonym">Cladosporium fulvum</name>
    <dbReference type="NCBI Taxonomy" id="5499"/>
    <lineage>
        <taxon>Eukaryota</taxon>
        <taxon>Fungi</taxon>
        <taxon>Dikarya</taxon>
        <taxon>Ascomycota</taxon>
        <taxon>Pezizomycotina</taxon>
        <taxon>Dothideomycetes</taxon>
        <taxon>Dothideomycetidae</taxon>
        <taxon>Mycosphaerellales</taxon>
        <taxon>Mycosphaerellaceae</taxon>
        <taxon>Fulvia</taxon>
    </lineage>
</organism>